<dbReference type="OrthoDB" id="9786218at2"/>
<organism evidence="2 3">
    <name type="scientific">Persicimonas caeni</name>
    <dbReference type="NCBI Taxonomy" id="2292766"/>
    <lineage>
        <taxon>Bacteria</taxon>
        <taxon>Deltaproteobacteria</taxon>
        <taxon>Bradymonadales</taxon>
        <taxon>Bradymonadaceae</taxon>
        <taxon>Persicimonas</taxon>
    </lineage>
</organism>
<evidence type="ECO:0008006" key="4">
    <source>
        <dbReference type="Google" id="ProtNLM"/>
    </source>
</evidence>
<feature type="transmembrane region" description="Helical" evidence="1">
    <location>
        <begin position="104"/>
        <end position="124"/>
    </location>
</feature>
<keyword evidence="1" id="KW-1133">Transmembrane helix</keyword>
<dbReference type="Proteomes" id="UP000315995">
    <property type="component" value="Chromosome"/>
</dbReference>
<feature type="transmembrane region" description="Helical" evidence="1">
    <location>
        <begin position="280"/>
        <end position="298"/>
    </location>
</feature>
<feature type="transmembrane region" description="Helical" evidence="1">
    <location>
        <begin position="358"/>
        <end position="378"/>
    </location>
</feature>
<keyword evidence="1" id="KW-0812">Transmembrane</keyword>
<evidence type="ECO:0000256" key="1">
    <source>
        <dbReference type="SAM" id="Phobius"/>
    </source>
</evidence>
<feature type="transmembrane region" description="Helical" evidence="1">
    <location>
        <begin position="226"/>
        <end position="244"/>
    </location>
</feature>
<name>A0A4Y6Q091_PERCE</name>
<sequence length="525" mass="58804">MPADPQKPTTAWKLRNALKPPFTLDLVWLVVPFALALICFGLLPLRSWDYWWHITMGRLIHYWGAVPAANHFLYTMEADAPSFVQPWLSQWALFWLHDTGGLQLALLARNLLAAVVFGWVGLWTMKRSGSAMRGAVLTLVGFLIAFQLIAARTHMFVWPLFVLLVWLGTRVRTRRAPLWLLVLFPAAAALWANLHGSFFVVGAIALAFGAAAGLDRYTGAHEFSATRVFAWTATFAASLAAPLINPRGSEIYGYVFDLMTNAEIQSTVTEWMPTTFTNPAGIGIVFYLVLAAGAFLFWRARDELDAADVLLFAGFAIVAAFSARGLMWFGLAAPITLAPYLSLDEAGRQDARQDTPPMVLRVVNLLIALALLAAGILLQPGTTWHRDIVTTYQPIPVRTRAPLAGLVTAETPVAHTELLRKYRKGLHIFHDQKYAGFLTFHLTDANPQQLVFVDQRIELPPQDVWRLYETVIDTPAWRGVFQQFEIDAAVLSLERQAPLVERIRASDDWANVYEDEHNILFVRRD</sequence>
<feature type="transmembrane region" description="Helical" evidence="1">
    <location>
        <begin position="198"/>
        <end position="214"/>
    </location>
</feature>
<evidence type="ECO:0000313" key="2">
    <source>
        <dbReference type="EMBL" id="QDG53984.1"/>
    </source>
</evidence>
<dbReference type="EMBL" id="CP041186">
    <property type="protein sequence ID" value="QDG53984.1"/>
    <property type="molecule type" value="Genomic_DNA"/>
</dbReference>
<feature type="transmembrane region" description="Helical" evidence="1">
    <location>
        <begin position="131"/>
        <end position="149"/>
    </location>
</feature>
<feature type="transmembrane region" description="Helical" evidence="1">
    <location>
        <begin position="22"/>
        <end position="43"/>
    </location>
</feature>
<accession>A0A5B8YBE6</accession>
<accession>A0A4Y6Q091</accession>
<keyword evidence="1" id="KW-0472">Membrane</keyword>
<dbReference type="AlphaFoldDB" id="A0A4Y6Q091"/>
<evidence type="ECO:0000313" key="3">
    <source>
        <dbReference type="Proteomes" id="UP000315995"/>
    </source>
</evidence>
<feature type="transmembrane region" description="Helical" evidence="1">
    <location>
        <begin position="310"/>
        <end position="338"/>
    </location>
</feature>
<reference evidence="2 3" key="1">
    <citation type="submission" date="2019-06" db="EMBL/GenBank/DDBJ databases">
        <title>Persicimonas caeni gen. nov., sp. nov., a predatory bacterium isolated from solar saltern.</title>
        <authorList>
            <person name="Wang S."/>
        </authorList>
    </citation>
    <scope>NUCLEOTIDE SEQUENCE [LARGE SCALE GENOMIC DNA]</scope>
    <source>
        <strain evidence="2 3">YN101</strain>
    </source>
</reference>
<protein>
    <recommendedName>
        <fullName evidence="4">Glycosyltransferase RgtA/B/C/D-like domain-containing protein</fullName>
    </recommendedName>
</protein>
<gene>
    <name evidence="2" type="ORF">FIV42_25545</name>
</gene>
<keyword evidence="3" id="KW-1185">Reference proteome</keyword>
<proteinExistence type="predicted"/>
<dbReference type="RefSeq" id="WP_141200434.1">
    <property type="nucleotide sequence ID" value="NZ_CP041186.1"/>
</dbReference>